<evidence type="ECO:0000313" key="1">
    <source>
        <dbReference type="EMBL" id="SEA80037.1"/>
    </source>
</evidence>
<dbReference type="Proteomes" id="UP000199397">
    <property type="component" value="Unassembled WGS sequence"/>
</dbReference>
<proteinExistence type="predicted"/>
<gene>
    <name evidence="1" type="ORF">SAMN05660964_02462</name>
</gene>
<name>A0A1H4E5C4_9GAMM</name>
<keyword evidence="2" id="KW-1185">Reference proteome</keyword>
<protein>
    <submittedName>
        <fullName evidence="1">Uncharacterized protein</fullName>
    </submittedName>
</protein>
<organism evidence="1 2">
    <name type="scientific">Thiothrix caldifontis</name>
    <dbReference type="NCBI Taxonomy" id="525918"/>
    <lineage>
        <taxon>Bacteria</taxon>
        <taxon>Pseudomonadati</taxon>
        <taxon>Pseudomonadota</taxon>
        <taxon>Gammaproteobacteria</taxon>
        <taxon>Thiotrichales</taxon>
        <taxon>Thiotrichaceae</taxon>
        <taxon>Thiothrix</taxon>
    </lineage>
</organism>
<sequence>MTIKAPVARLSVYGAARKSCASFALVLRVVGISEAEQRYDRLVVYSTISKESFSTDELIPLFVEYM</sequence>
<accession>A0A1H4E5C4</accession>
<dbReference type="AlphaFoldDB" id="A0A1H4E5C4"/>
<dbReference type="EMBL" id="FNQP01000014">
    <property type="protein sequence ID" value="SEA80037.1"/>
    <property type="molecule type" value="Genomic_DNA"/>
</dbReference>
<dbReference type="OrthoDB" id="6951663at2"/>
<reference evidence="1 2" key="1">
    <citation type="submission" date="2016-10" db="EMBL/GenBank/DDBJ databases">
        <authorList>
            <person name="de Groot N.N."/>
        </authorList>
    </citation>
    <scope>NUCLEOTIDE SEQUENCE [LARGE SCALE GENOMIC DNA]</scope>
    <source>
        <strain evidence="1 2">DSM 21228</strain>
    </source>
</reference>
<evidence type="ECO:0000313" key="2">
    <source>
        <dbReference type="Proteomes" id="UP000199397"/>
    </source>
</evidence>